<dbReference type="KEGG" id="fcs:TRV642_2761"/>
<name>A0A9W4TKH3_9FLAO</name>
<dbReference type="Proteomes" id="UP001152749">
    <property type="component" value="Chromosome"/>
</dbReference>
<sequence length="96" mass="11552">MTIKEKFLIIGFTSFVFPNKEKRDGKERITFCSKYFNEWIFLLLVNDNDFWRIEKIEDNDIISITLNKNKSSLDIEDLLLFFKDYYYSNSDLSSIL</sequence>
<dbReference type="RefSeq" id="WP_263360464.1">
    <property type="nucleotide sequence ID" value="NZ_OX336425.1"/>
</dbReference>
<proteinExistence type="predicted"/>
<protein>
    <submittedName>
        <fullName evidence="1">Uncharacterized protein</fullName>
    </submittedName>
</protein>
<reference evidence="1" key="1">
    <citation type="submission" date="2022-09" db="EMBL/GenBank/DDBJ databases">
        <authorList>
            <person name="Duchaud E."/>
        </authorList>
    </citation>
    <scope>NUCLEOTIDE SEQUENCE</scope>
    <source>
        <strain evidence="1">TRV642</strain>
    </source>
</reference>
<dbReference type="AlphaFoldDB" id="A0A9W4TKH3"/>
<evidence type="ECO:0000313" key="1">
    <source>
        <dbReference type="EMBL" id="CAI2767610.1"/>
    </source>
</evidence>
<evidence type="ECO:0000313" key="2">
    <source>
        <dbReference type="Proteomes" id="UP001152749"/>
    </source>
</evidence>
<dbReference type="EMBL" id="OX336425">
    <property type="protein sequence ID" value="CAI2767610.1"/>
    <property type="molecule type" value="Genomic_DNA"/>
</dbReference>
<organism evidence="1 2">
    <name type="scientific">Flavobacterium collinsii</name>
    <dbReference type="NCBI Taxonomy" id="1114861"/>
    <lineage>
        <taxon>Bacteria</taxon>
        <taxon>Pseudomonadati</taxon>
        <taxon>Bacteroidota</taxon>
        <taxon>Flavobacteriia</taxon>
        <taxon>Flavobacteriales</taxon>
        <taxon>Flavobacteriaceae</taxon>
        <taxon>Flavobacterium</taxon>
    </lineage>
</organism>
<gene>
    <name evidence="1" type="ORF">TRV642_2761</name>
</gene>
<accession>A0A9W4TKH3</accession>